<feature type="compositionally biased region" description="Basic residues" evidence="2">
    <location>
        <begin position="199"/>
        <end position="210"/>
    </location>
</feature>
<dbReference type="PANTHER" id="PTHR13261:SF0">
    <property type="entry name" value="BRCA2 AND CDKN1A-INTERACTING PROTEIN"/>
    <property type="match status" value="1"/>
</dbReference>
<dbReference type="Proteomes" id="UP000613580">
    <property type="component" value="Unassembled WGS sequence"/>
</dbReference>
<dbReference type="InterPro" id="IPR016181">
    <property type="entry name" value="Acyl_CoA_acyltransferase"/>
</dbReference>
<evidence type="ECO:0000313" key="4">
    <source>
        <dbReference type="EMBL" id="KAF7291724.1"/>
    </source>
</evidence>
<dbReference type="CDD" id="cd04301">
    <property type="entry name" value="NAT_SF"/>
    <property type="match status" value="1"/>
</dbReference>
<dbReference type="InterPro" id="IPR025602">
    <property type="entry name" value="BCP1_family"/>
</dbReference>
<feature type="domain" description="N-acetyltransferase" evidence="3">
    <location>
        <begin position="330"/>
        <end position="468"/>
    </location>
</feature>
<dbReference type="Gene3D" id="3.40.630.30">
    <property type="match status" value="1"/>
</dbReference>
<organism evidence="4 5">
    <name type="scientific">Mycena chlorophos</name>
    <name type="common">Agaric fungus</name>
    <name type="synonym">Agaricus chlorophos</name>
    <dbReference type="NCBI Taxonomy" id="658473"/>
    <lineage>
        <taxon>Eukaryota</taxon>
        <taxon>Fungi</taxon>
        <taxon>Dikarya</taxon>
        <taxon>Basidiomycota</taxon>
        <taxon>Agaricomycotina</taxon>
        <taxon>Agaricomycetes</taxon>
        <taxon>Agaricomycetidae</taxon>
        <taxon>Agaricales</taxon>
        <taxon>Marasmiineae</taxon>
        <taxon>Mycenaceae</taxon>
        <taxon>Mycena</taxon>
    </lineage>
</organism>
<dbReference type="AlphaFoldDB" id="A0A8H6S2I7"/>
<dbReference type="EMBL" id="JACAZE010000024">
    <property type="protein sequence ID" value="KAF7291724.1"/>
    <property type="molecule type" value="Genomic_DNA"/>
</dbReference>
<reference evidence="4" key="1">
    <citation type="submission" date="2020-05" db="EMBL/GenBank/DDBJ databases">
        <title>Mycena genomes resolve the evolution of fungal bioluminescence.</title>
        <authorList>
            <person name="Tsai I.J."/>
        </authorList>
    </citation>
    <scope>NUCLEOTIDE SEQUENCE</scope>
    <source>
        <strain evidence="4">110903Hualien_Pintung</strain>
    </source>
</reference>
<dbReference type="SUPFAM" id="SSF55729">
    <property type="entry name" value="Acyl-CoA N-acyltransferases (Nat)"/>
    <property type="match status" value="1"/>
</dbReference>
<evidence type="ECO:0000259" key="3">
    <source>
        <dbReference type="PROSITE" id="PS51186"/>
    </source>
</evidence>
<evidence type="ECO:0000313" key="5">
    <source>
        <dbReference type="Proteomes" id="UP000613580"/>
    </source>
</evidence>
<keyword evidence="4" id="KW-0808">Transferase</keyword>
<keyword evidence="5" id="KW-1185">Reference proteome</keyword>
<proteinExistence type="inferred from homology"/>
<feature type="region of interest" description="Disordered" evidence="2">
    <location>
        <begin position="193"/>
        <end position="220"/>
    </location>
</feature>
<dbReference type="PROSITE" id="PS51186">
    <property type="entry name" value="GNAT"/>
    <property type="match status" value="1"/>
</dbReference>
<sequence>MSKRKQDPSTADAGSDSDSDVSIIDVDFEYFDLNPTIDYHAFKRLFSQLFQRDADRFDLGALTDLVLSQTGIGTTIKTDGEESDPYALLTVLNMHAHQNHPSIAALAPYFLEKTAPDSAFSAQLRDLFAGANTHVGLVLCERLVNMPVQTIPPMYRLMSEELKSALAESKPYAFTHLLFVSRTYHLSDAEEEALANRAPSHKSKKPKKAKPQQPAPQARPMDGIYSFHPEDATIQEYALHSITYPFSTAQEPRDADSFGLDVRGRLMLVEAGRWEALVARMSEIYVKQILLSAMSATTITVTTLDPSLPEHTALIPALVGIHIACIETDETIATFTPPLNAEKMARWWEGMVNDARNGARVIFLAFATKPDAQPELAGYVILYRPRWETGPFRGVVEKLLVSPSYRRLGIARKLMERLEVEGKALGQTLLTLDTETGSPAEVIYPKLGYIQLGIIPNYGISPKDKSLKGGTFFWKQL</sequence>
<name>A0A8H6S2I7_MYCCL</name>
<protein>
    <submittedName>
        <fullName evidence="4">N-acetyltransferase domain-containing protein</fullName>
    </submittedName>
</protein>
<comment type="similarity">
    <text evidence="1">Belongs to the BCP1 family.</text>
</comment>
<dbReference type="Pfam" id="PF13862">
    <property type="entry name" value="BCCIP"/>
    <property type="match status" value="1"/>
</dbReference>
<comment type="caution">
    <text evidence="4">The sequence shown here is derived from an EMBL/GenBank/DDBJ whole genome shotgun (WGS) entry which is preliminary data.</text>
</comment>
<evidence type="ECO:0000256" key="1">
    <source>
        <dbReference type="ARBA" id="ARBA00006781"/>
    </source>
</evidence>
<dbReference type="GO" id="GO:0005634">
    <property type="term" value="C:nucleus"/>
    <property type="evidence" value="ECO:0007669"/>
    <property type="project" value="TreeGrafter"/>
</dbReference>
<dbReference type="Pfam" id="PF00583">
    <property type="entry name" value="Acetyltransf_1"/>
    <property type="match status" value="1"/>
</dbReference>
<evidence type="ECO:0000256" key="2">
    <source>
        <dbReference type="SAM" id="MobiDB-lite"/>
    </source>
</evidence>
<dbReference type="OrthoDB" id="27543at2759"/>
<gene>
    <name evidence="4" type="ORF">HMN09_01264100</name>
</gene>
<dbReference type="InterPro" id="IPR000182">
    <property type="entry name" value="GNAT_dom"/>
</dbReference>
<dbReference type="GO" id="GO:0016747">
    <property type="term" value="F:acyltransferase activity, transferring groups other than amino-acyl groups"/>
    <property type="evidence" value="ECO:0007669"/>
    <property type="project" value="InterPro"/>
</dbReference>
<feature type="compositionally biased region" description="Low complexity" evidence="2">
    <location>
        <begin position="211"/>
        <end position="220"/>
    </location>
</feature>
<accession>A0A8H6S2I7</accession>
<dbReference type="PANTHER" id="PTHR13261">
    <property type="entry name" value="BRCA2 AND CDKN1A INTERACTING PROTEIN"/>
    <property type="match status" value="1"/>
</dbReference>